<dbReference type="EMBL" id="JACXZA010000001">
    <property type="protein sequence ID" value="MBD3918521.1"/>
    <property type="molecule type" value="Genomic_DNA"/>
</dbReference>
<reference evidence="1 2" key="1">
    <citation type="submission" date="2020-09" db="EMBL/GenBank/DDBJ databases">
        <title>Paenibacillus sp. strain PR3 16S rRNA gene Genome sequencing and assembly.</title>
        <authorList>
            <person name="Kim J."/>
        </authorList>
    </citation>
    <scope>NUCLEOTIDE SEQUENCE [LARGE SCALE GENOMIC DNA]</scope>
    <source>
        <strain evidence="1 2">PR3</strain>
    </source>
</reference>
<proteinExistence type="predicted"/>
<protein>
    <submittedName>
        <fullName evidence="1">Uncharacterized protein</fullName>
    </submittedName>
</protein>
<accession>A0ABR8MRA3</accession>
<comment type="caution">
    <text evidence="1">The sequence shown here is derived from an EMBL/GenBank/DDBJ whole genome shotgun (WGS) entry which is preliminary data.</text>
</comment>
<dbReference type="Proteomes" id="UP000609346">
    <property type="component" value="Unassembled WGS sequence"/>
</dbReference>
<organism evidence="1 2">
    <name type="scientific">Paenibacillus terricola</name>
    <dbReference type="NCBI Taxonomy" id="2763503"/>
    <lineage>
        <taxon>Bacteria</taxon>
        <taxon>Bacillati</taxon>
        <taxon>Bacillota</taxon>
        <taxon>Bacilli</taxon>
        <taxon>Bacillales</taxon>
        <taxon>Paenibacillaceae</taxon>
        <taxon>Paenibacillus</taxon>
    </lineage>
</organism>
<dbReference type="RefSeq" id="WP_191202705.1">
    <property type="nucleotide sequence ID" value="NZ_JACXZA010000001.1"/>
</dbReference>
<name>A0ABR8MRA3_9BACL</name>
<sequence>MRKPFKQIAVAILFAMIATLIFDYCWTSKSEALQIAERYNAAESFKWEVSEINSERGHWIVHLTPVEQVKEAAWLYIDKWMGNIDHLTTTE</sequence>
<keyword evidence="2" id="KW-1185">Reference proteome</keyword>
<evidence type="ECO:0000313" key="2">
    <source>
        <dbReference type="Proteomes" id="UP000609346"/>
    </source>
</evidence>
<gene>
    <name evidence="1" type="ORF">H8B09_07120</name>
</gene>
<evidence type="ECO:0000313" key="1">
    <source>
        <dbReference type="EMBL" id="MBD3918521.1"/>
    </source>
</evidence>